<evidence type="ECO:0000313" key="1">
    <source>
        <dbReference type="EMBL" id="KLE11716.1"/>
    </source>
</evidence>
<evidence type="ECO:0000313" key="2">
    <source>
        <dbReference type="Proteomes" id="UP000035154"/>
    </source>
</evidence>
<dbReference type="AlphaFoldDB" id="A0A0G9KZ10"/>
<dbReference type="EMBL" id="JAIW01000003">
    <property type="protein sequence ID" value="KLE11716.1"/>
    <property type="molecule type" value="Genomic_DNA"/>
</dbReference>
<accession>A0A0G9KZ10</accession>
<sequence length="75" mass="8687">MIATVRLDDNLEKTLNRISKIVQKKKSDVIREAIIFYSQSIEQNKKSRILSAIEKTKDIDKKDFEDFEGTINDGI</sequence>
<dbReference type="RefSeq" id="WP_046997620.1">
    <property type="nucleotide sequence ID" value="NZ_JAIW01000003.1"/>
</dbReference>
<protein>
    <submittedName>
        <fullName evidence="1">CopG family transcriptional regulator</fullName>
    </submittedName>
</protein>
<organism evidence="1 2">
    <name type="scientific">Aliarcobacter butzleri L355</name>
    <dbReference type="NCBI Taxonomy" id="1447263"/>
    <lineage>
        <taxon>Bacteria</taxon>
        <taxon>Pseudomonadati</taxon>
        <taxon>Campylobacterota</taxon>
        <taxon>Epsilonproteobacteria</taxon>
        <taxon>Campylobacterales</taxon>
        <taxon>Arcobacteraceae</taxon>
        <taxon>Aliarcobacter</taxon>
    </lineage>
</organism>
<name>A0A0G9KZ10_9BACT</name>
<reference evidence="1 2" key="1">
    <citation type="submission" date="2014-01" db="EMBL/GenBank/DDBJ databases">
        <title>Development of a Comparative Genomic Fingerprinting Assay for High Resolution Genotyping of Arcobacter butzleri.</title>
        <authorList>
            <person name="Webb A.L."/>
            <person name="Inglis G.D."/>
            <person name="Kruczkiewicz P."/>
            <person name="Selinger L.B."/>
            <person name="Taboada E.N."/>
        </authorList>
    </citation>
    <scope>NUCLEOTIDE SEQUENCE [LARGE SCALE GENOMIC DNA]</scope>
    <source>
        <strain evidence="1 2">L355</strain>
    </source>
</reference>
<proteinExistence type="predicted"/>
<gene>
    <name evidence="1" type="ORF">AF80_00175</name>
</gene>
<dbReference type="Proteomes" id="UP000035154">
    <property type="component" value="Unassembled WGS sequence"/>
</dbReference>
<comment type="caution">
    <text evidence="1">The sequence shown here is derived from an EMBL/GenBank/DDBJ whole genome shotgun (WGS) entry which is preliminary data.</text>
</comment>
<dbReference type="PATRIC" id="fig|1447263.3.peg.35"/>